<dbReference type="InterPro" id="IPR002347">
    <property type="entry name" value="SDR_fam"/>
</dbReference>
<reference evidence="2" key="2">
    <citation type="journal article" date="2008" name="Genome Biol.">
        <title>Improved genome assembly and evidence-based global gene model set for the chordate Ciona intestinalis: new insight into intron and operon populations.</title>
        <authorList>
            <person name="Satou Y."/>
            <person name="Mineta K."/>
            <person name="Ogasawara M."/>
            <person name="Sasakura Y."/>
            <person name="Shoguchi E."/>
            <person name="Ueno K."/>
            <person name="Yamada L."/>
            <person name="Matsumoto J."/>
            <person name="Wasserscheid J."/>
            <person name="Dewar K."/>
            <person name="Wiley G.B."/>
            <person name="Macmil S.L."/>
            <person name="Roe B.A."/>
            <person name="Zeller R.W."/>
            <person name="Hastings K.E."/>
            <person name="Lemaire P."/>
            <person name="Lindquist E."/>
            <person name="Endo T."/>
            <person name="Hotta K."/>
            <person name="Inaba K."/>
        </authorList>
    </citation>
    <scope>NUCLEOTIDE SEQUENCE [LARGE SCALE GENOMIC DNA]</scope>
    <source>
        <strain evidence="2">wild type</strain>
    </source>
</reference>
<dbReference type="AlphaFoldDB" id="F6W3Q9"/>
<dbReference type="InParanoid" id="F6W3Q9"/>
<dbReference type="Ensembl" id="ENSCINT00000024017.2">
    <property type="protein sequence ID" value="ENSCINP00000023771.2"/>
    <property type="gene ID" value="ENSCING00000012817.2"/>
</dbReference>
<dbReference type="PANTHER" id="PTHR43157:SF31">
    <property type="entry name" value="PHOSPHATIDYLINOSITOL-GLYCAN BIOSYNTHESIS CLASS F PROTEIN"/>
    <property type="match status" value="1"/>
</dbReference>
<name>F6W3Q9_CIOIN</name>
<evidence type="ECO:0000256" key="1">
    <source>
        <dbReference type="ARBA" id="ARBA00023002"/>
    </source>
</evidence>
<sequence length="313" mass="35257">MKSVRNGWVRSDISMVGKNIIITGANAGIGFITTRDLVKRGGRVILACRNMELALAAKDTILKETGKEEKYVVVKKLDLSSLQSIRDFAHDINQTERRIDVLINNAGVMLCPETKTKDGFESHFGVNHLGHFLLTNLLLDLLKHSAPSRVVIVASEAHRIGKTYIQWSDMNSGEGMDTYCRSKLMNILFARELSDRLKGSGVTVNSLHPGVIRSGLWQHLHDEELSIWRWVLHKTMNPFMKMFWKSPEYGAQTTIYCSVAPELLNVTGKYFSDCAIAYESGEAKSKRNAVKLWNISCELTGINEFITFPTHRL</sequence>
<keyword evidence="1" id="KW-0560">Oxidoreductase</keyword>
<dbReference type="OrthoDB" id="191139at2759"/>
<dbReference type="GeneID" id="100179350"/>
<dbReference type="Pfam" id="PF00106">
    <property type="entry name" value="adh_short"/>
    <property type="match status" value="1"/>
</dbReference>
<keyword evidence="3" id="KW-1185">Reference proteome</keyword>
<dbReference type="PRINTS" id="PR00081">
    <property type="entry name" value="GDHRDH"/>
</dbReference>
<dbReference type="SUPFAM" id="SSF51735">
    <property type="entry name" value="NAD(P)-binding Rossmann-fold domains"/>
    <property type="match status" value="1"/>
</dbReference>
<dbReference type="RefSeq" id="XP_002132183.1">
    <property type="nucleotide sequence ID" value="XM_002132147.4"/>
</dbReference>
<dbReference type="FunCoup" id="F6W3Q9">
    <property type="interactions" value="56"/>
</dbReference>
<dbReference type="Gene3D" id="3.40.50.720">
    <property type="entry name" value="NAD(P)-binding Rossmann-like Domain"/>
    <property type="match status" value="1"/>
</dbReference>
<organism evidence="2 3">
    <name type="scientific">Ciona intestinalis</name>
    <name type="common">Transparent sea squirt</name>
    <name type="synonym">Ascidia intestinalis</name>
    <dbReference type="NCBI Taxonomy" id="7719"/>
    <lineage>
        <taxon>Eukaryota</taxon>
        <taxon>Metazoa</taxon>
        <taxon>Chordata</taxon>
        <taxon>Tunicata</taxon>
        <taxon>Ascidiacea</taxon>
        <taxon>Phlebobranchia</taxon>
        <taxon>Cionidae</taxon>
        <taxon>Ciona</taxon>
    </lineage>
</organism>
<reference evidence="2" key="3">
    <citation type="submission" date="2025-08" db="UniProtKB">
        <authorList>
            <consortium name="Ensembl"/>
        </authorList>
    </citation>
    <scope>IDENTIFICATION</scope>
</reference>
<dbReference type="KEGG" id="cin:100179350"/>
<dbReference type="GeneTree" id="ENSGT00940000162345"/>
<reference evidence="2" key="4">
    <citation type="submission" date="2025-09" db="UniProtKB">
        <authorList>
            <consortium name="Ensembl"/>
        </authorList>
    </citation>
    <scope>IDENTIFICATION</scope>
</reference>
<dbReference type="EMBL" id="EAAA01001673">
    <property type="status" value="NOT_ANNOTATED_CDS"/>
    <property type="molecule type" value="Genomic_DNA"/>
</dbReference>
<dbReference type="InterPro" id="IPR036291">
    <property type="entry name" value="NAD(P)-bd_dom_sf"/>
</dbReference>
<dbReference type="Proteomes" id="UP000008144">
    <property type="component" value="Chromosome 3"/>
</dbReference>
<evidence type="ECO:0000313" key="2">
    <source>
        <dbReference type="Ensembl" id="ENSCINP00000023771.2"/>
    </source>
</evidence>
<dbReference type="HOGENOM" id="CLU_010194_44_5_1"/>
<accession>F6W3Q9</accession>
<gene>
    <name evidence="2" type="primary">LOC100179350</name>
</gene>
<protein>
    <submittedName>
        <fullName evidence="2">Retinol dehydrogenase 12-like</fullName>
    </submittedName>
</protein>
<evidence type="ECO:0000313" key="3">
    <source>
        <dbReference type="Proteomes" id="UP000008144"/>
    </source>
</evidence>
<accession>A0A1W2WN96</accession>
<reference evidence="3" key="1">
    <citation type="journal article" date="2002" name="Science">
        <title>The draft genome of Ciona intestinalis: insights into chordate and vertebrate origins.</title>
        <authorList>
            <person name="Dehal P."/>
            <person name="Satou Y."/>
            <person name="Campbell R.K."/>
            <person name="Chapman J."/>
            <person name="Degnan B."/>
            <person name="De Tomaso A."/>
            <person name="Davidson B."/>
            <person name="Di Gregorio A."/>
            <person name="Gelpke M."/>
            <person name="Goodstein D.M."/>
            <person name="Harafuji N."/>
            <person name="Hastings K.E."/>
            <person name="Ho I."/>
            <person name="Hotta K."/>
            <person name="Huang W."/>
            <person name="Kawashima T."/>
            <person name="Lemaire P."/>
            <person name="Martinez D."/>
            <person name="Meinertzhagen I.A."/>
            <person name="Necula S."/>
            <person name="Nonaka M."/>
            <person name="Putnam N."/>
            <person name="Rash S."/>
            <person name="Saiga H."/>
            <person name="Satake M."/>
            <person name="Terry A."/>
            <person name="Yamada L."/>
            <person name="Wang H.G."/>
            <person name="Awazu S."/>
            <person name="Azumi K."/>
            <person name="Boore J."/>
            <person name="Branno M."/>
            <person name="Chin-Bow S."/>
            <person name="DeSantis R."/>
            <person name="Doyle S."/>
            <person name="Francino P."/>
            <person name="Keys D.N."/>
            <person name="Haga S."/>
            <person name="Hayashi H."/>
            <person name="Hino K."/>
            <person name="Imai K.S."/>
            <person name="Inaba K."/>
            <person name="Kano S."/>
            <person name="Kobayashi K."/>
            <person name="Kobayashi M."/>
            <person name="Lee B.I."/>
            <person name="Makabe K.W."/>
            <person name="Manohar C."/>
            <person name="Matassi G."/>
            <person name="Medina M."/>
            <person name="Mochizuki Y."/>
            <person name="Mount S."/>
            <person name="Morishita T."/>
            <person name="Miura S."/>
            <person name="Nakayama A."/>
            <person name="Nishizaka S."/>
            <person name="Nomoto H."/>
            <person name="Ohta F."/>
            <person name="Oishi K."/>
            <person name="Rigoutsos I."/>
            <person name="Sano M."/>
            <person name="Sasaki A."/>
            <person name="Sasakura Y."/>
            <person name="Shoguchi E."/>
            <person name="Shin-i T."/>
            <person name="Spagnuolo A."/>
            <person name="Stainier D."/>
            <person name="Suzuki M.M."/>
            <person name="Tassy O."/>
            <person name="Takatori N."/>
            <person name="Tokuoka M."/>
            <person name="Yagi K."/>
            <person name="Yoshizaki F."/>
            <person name="Wada S."/>
            <person name="Zhang C."/>
            <person name="Hyatt P.D."/>
            <person name="Larimer F."/>
            <person name="Detter C."/>
            <person name="Doggett N."/>
            <person name="Glavina T."/>
            <person name="Hawkins T."/>
            <person name="Richardson P."/>
            <person name="Lucas S."/>
            <person name="Kohara Y."/>
            <person name="Levine M."/>
            <person name="Satoh N."/>
            <person name="Rokhsar D.S."/>
        </authorList>
    </citation>
    <scope>NUCLEOTIDE SEQUENCE [LARGE SCALE GENOMIC DNA]</scope>
</reference>
<dbReference type="GO" id="GO:0016491">
    <property type="term" value="F:oxidoreductase activity"/>
    <property type="evidence" value="ECO:0007669"/>
    <property type="project" value="UniProtKB-KW"/>
</dbReference>
<dbReference type="STRING" id="7719.ENSCINP00000023771"/>
<dbReference type="PANTHER" id="PTHR43157">
    <property type="entry name" value="PHOSPHATIDYLINOSITOL-GLYCAN BIOSYNTHESIS CLASS F PROTEIN-RELATED"/>
    <property type="match status" value="1"/>
</dbReference>
<proteinExistence type="predicted"/>